<reference evidence="3" key="1">
    <citation type="submission" date="2022-11" db="UniProtKB">
        <authorList>
            <consortium name="WormBaseParasite"/>
        </authorList>
    </citation>
    <scope>IDENTIFICATION</scope>
</reference>
<keyword evidence="2" id="KW-1185">Reference proteome</keyword>
<evidence type="ECO:0000256" key="1">
    <source>
        <dbReference type="SAM" id="Phobius"/>
    </source>
</evidence>
<feature type="transmembrane region" description="Helical" evidence="1">
    <location>
        <begin position="66"/>
        <end position="88"/>
    </location>
</feature>
<name>A0A915KJN1_ROMCU</name>
<accession>A0A915KJN1</accession>
<feature type="transmembrane region" description="Helical" evidence="1">
    <location>
        <begin position="116"/>
        <end position="137"/>
    </location>
</feature>
<organism evidence="2 3">
    <name type="scientific">Romanomermis culicivorax</name>
    <name type="common">Nematode worm</name>
    <dbReference type="NCBI Taxonomy" id="13658"/>
    <lineage>
        <taxon>Eukaryota</taxon>
        <taxon>Metazoa</taxon>
        <taxon>Ecdysozoa</taxon>
        <taxon>Nematoda</taxon>
        <taxon>Enoplea</taxon>
        <taxon>Dorylaimia</taxon>
        <taxon>Mermithida</taxon>
        <taxon>Mermithoidea</taxon>
        <taxon>Mermithidae</taxon>
        <taxon>Romanomermis</taxon>
    </lineage>
</organism>
<keyword evidence="1" id="KW-0472">Membrane</keyword>
<keyword evidence="1" id="KW-1133">Transmembrane helix</keyword>
<evidence type="ECO:0000313" key="2">
    <source>
        <dbReference type="Proteomes" id="UP000887565"/>
    </source>
</evidence>
<dbReference type="Gene3D" id="1.20.1070.10">
    <property type="entry name" value="Rhodopsin 7-helix transmembrane proteins"/>
    <property type="match status" value="1"/>
</dbReference>
<sequence>TCHYEKFRAKFTRAKIVKAGCLLWFCAGLICILPMLHYALKLPIFNINISLLEDREYKRKDYYLEYVLHVLHGTLILWMIWAYSKCIIHMKYASKRILPGVMGTLMAVHQRRNFRICINYLLITVLFIILVVTWLMFELIGSTWITVCSKKLAYIANSTTPALIFLTTNSSIKRDTAAVISSYRNSIFESVSKIKDWKLRSPSNVGTLE</sequence>
<protein>
    <submittedName>
        <fullName evidence="3">Uncharacterized protein</fullName>
    </submittedName>
</protein>
<dbReference type="AlphaFoldDB" id="A0A915KJN1"/>
<dbReference type="Proteomes" id="UP000887565">
    <property type="component" value="Unplaced"/>
</dbReference>
<evidence type="ECO:0000313" key="3">
    <source>
        <dbReference type="WBParaSite" id="nRc.2.0.1.t38632-RA"/>
    </source>
</evidence>
<feature type="transmembrane region" description="Helical" evidence="1">
    <location>
        <begin position="21"/>
        <end position="40"/>
    </location>
</feature>
<keyword evidence="1" id="KW-0812">Transmembrane</keyword>
<dbReference type="WBParaSite" id="nRc.2.0.1.t38632-RA">
    <property type="protein sequence ID" value="nRc.2.0.1.t38632-RA"/>
    <property type="gene ID" value="nRc.2.0.1.g38632"/>
</dbReference>
<proteinExistence type="predicted"/>